<dbReference type="EMBL" id="JALJZS010000001">
    <property type="protein sequence ID" value="MCP1997894.1"/>
    <property type="molecule type" value="Genomic_DNA"/>
</dbReference>
<protein>
    <submittedName>
        <fullName evidence="1">Uncharacterized protein</fullName>
    </submittedName>
</protein>
<comment type="caution">
    <text evidence="1">The sequence shown here is derived from an EMBL/GenBank/DDBJ whole genome shotgun (WGS) entry which is preliminary data.</text>
</comment>
<name>A0ACC6ADS1_NITWI</name>
<reference evidence="1" key="1">
    <citation type="submission" date="2022-03" db="EMBL/GenBank/DDBJ databases">
        <title>Interactions between chemoautotrophic and heterotrophic bacteria.</title>
        <authorList>
            <person name="Santoro A."/>
        </authorList>
    </citation>
    <scope>NUCLEOTIDE SEQUENCE</scope>
    <source>
        <strain evidence="1">Nb-106</strain>
    </source>
</reference>
<evidence type="ECO:0000313" key="1">
    <source>
        <dbReference type="EMBL" id="MCP1997894.1"/>
    </source>
</evidence>
<keyword evidence="2" id="KW-1185">Reference proteome</keyword>
<accession>A0ACC6ADS1</accession>
<sequence length="217" mass="23758">MMIRLLIASAMICIVATPSSARSFSKKWHVAQGCDAMRPCYGDWSALYGSAQHAHGHVRRYAVRHRVRHSHKRIPSGLARVMAEGAGRAVGVVRSASGATARVANRATGAFQCLVSALDRQGYPIRFMGGWRAHGSVHGSLHPAGLALDINQYGRNVTRPRMPLNEIALANSCGLIAGAQWSNADSGHFQLGGWSGNGRHEARRRYHRRARYANARW</sequence>
<organism evidence="1 2">
    <name type="scientific">Nitrobacter winogradskyi</name>
    <name type="common">Nitrobacter agilis</name>
    <dbReference type="NCBI Taxonomy" id="913"/>
    <lineage>
        <taxon>Bacteria</taxon>
        <taxon>Pseudomonadati</taxon>
        <taxon>Pseudomonadota</taxon>
        <taxon>Alphaproteobacteria</taxon>
        <taxon>Hyphomicrobiales</taxon>
        <taxon>Nitrobacteraceae</taxon>
        <taxon>Nitrobacter</taxon>
    </lineage>
</organism>
<evidence type="ECO:0000313" key="2">
    <source>
        <dbReference type="Proteomes" id="UP001205486"/>
    </source>
</evidence>
<dbReference type="Proteomes" id="UP001205486">
    <property type="component" value="Unassembled WGS sequence"/>
</dbReference>
<proteinExistence type="predicted"/>
<gene>
    <name evidence="1" type="ORF">J2S34_000316</name>
</gene>